<dbReference type="EMBL" id="ML732157">
    <property type="protein sequence ID" value="KAB8078582.1"/>
    <property type="molecule type" value="Genomic_DNA"/>
</dbReference>
<feature type="transmembrane region" description="Helical" evidence="1">
    <location>
        <begin position="5"/>
        <end position="23"/>
    </location>
</feature>
<proteinExistence type="predicted"/>
<reference evidence="2 3" key="1">
    <citation type="submission" date="2019-04" db="EMBL/GenBank/DDBJ databases">
        <title>Friends and foes A comparative genomics study of 23 Aspergillus species from section Flavi.</title>
        <authorList>
            <consortium name="DOE Joint Genome Institute"/>
            <person name="Kjaerbolling I."/>
            <person name="Vesth T."/>
            <person name="Frisvad J.C."/>
            <person name="Nybo J.L."/>
            <person name="Theobald S."/>
            <person name="Kildgaard S."/>
            <person name="Isbrandt T."/>
            <person name="Kuo A."/>
            <person name="Sato A."/>
            <person name="Lyhne E.K."/>
            <person name="Kogle M.E."/>
            <person name="Wiebenga A."/>
            <person name="Kun R.S."/>
            <person name="Lubbers R.J."/>
            <person name="Makela M.R."/>
            <person name="Barry K."/>
            <person name="Chovatia M."/>
            <person name="Clum A."/>
            <person name="Daum C."/>
            <person name="Haridas S."/>
            <person name="He G."/>
            <person name="LaButti K."/>
            <person name="Lipzen A."/>
            <person name="Mondo S."/>
            <person name="Riley R."/>
            <person name="Salamov A."/>
            <person name="Simmons B.A."/>
            <person name="Magnuson J.K."/>
            <person name="Henrissat B."/>
            <person name="Mortensen U.H."/>
            <person name="Larsen T.O."/>
            <person name="Devries R.P."/>
            <person name="Grigoriev I.V."/>
            <person name="Machida M."/>
            <person name="Baker S.E."/>
            <person name="Andersen M.R."/>
        </authorList>
    </citation>
    <scope>NUCLEOTIDE SEQUENCE [LARGE SCALE GENOMIC DNA]</scope>
    <source>
        <strain evidence="2 3">CBS 151.66</strain>
    </source>
</reference>
<sequence length="87" mass="10545">MLLFIFIIIFYLFLIIHLFSLSLSYCLDWMLLFIYFIFFPFWHFYSTWGSGTQFLPRYSCLVPGVYTFYGHLTQVTRTLPQLSKFLV</sequence>
<protein>
    <submittedName>
        <fullName evidence="2">Uncharacterized protein</fullName>
    </submittedName>
</protein>
<name>A0A5N5XGP9_9EURO</name>
<evidence type="ECO:0000256" key="1">
    <source>
        <dbReference type="SAM" id="Phobius"/>
    </source>
</evidence>
<keyword evidence="1" id="KW-1133">Transmembrane helix</keyword>
<keyword evidence="1" id="KW-0472">Membrane</keyword>
<dbReference type="AlphaFoldDB" id="A0A5N5XGP9"/>
<feature type="transmembrane region" description="Helical" evidence="1">
    <location>
        <begin position="29"/>
        <end position="48"/>
    </location>
</feature>
<keyword evidence="1" id="KW-0812">Transmembrane</keyword>
<dbReference type="Proteomes" id="UP000326565">
    <property type="component" value="Unassembled WGS sequence"/>
</dbReference>
<accession>A0A5N5XGP9</accession>
<organism evidence="2 3">
    <name type="scientific">Aspergillus leporis</name>
    <dbReference type="NCBI Taxonomy" id="41062"/>
    <lineage>
        <taxon>Eukaryota</taxon>
        <taxon>Fungi</taxon>
        <taxon>Dikarya</taxon>
        <taxon>Ascomycota</taxon>
        <taxon>Pezizomycotina</taxon>
        <taxon>Eurotiomycetes</taxon>
        <taxon>Eurotiomycetidae</taxon>
        <taxon>Eurotiales</taxon>
        <taxon>Aspergillaceae</taxon>
        <taxon>Aspergillus</taxon>
        <taxon>Aspergillus subgen. Circumdati</taxon>
    </lineage>
</organism>
<keyword evidence="3" id="KW-1185">Reference proteome</keyword>
<evidence type="ECO:0000313" key="3">
    <source>
        <dbReference type="Proteomes" id="UP000326565"/>
    </source>
</evidence>
<evidence type="ECO:0000313" key="2">
    <source>
        <dbReference type="EMBL" id="KAB8078582.1"/>
    </source>
</evidence>
<gene>
    <name evidence="2" type="ORF">BDV29DRAFT_166242</name>
</gene>